<dbReference type="InterPro" id="IPR051681">
    <property type="entry name" value="Ser/Thr_Kinases-Pseudokinases"/>
</dbReference>
<dbReference type="GO" id="GO:0005524">
    <property type="term" value="F:ATP binding"/>
    <property type="evidence" value="ECO:0007669"/>
    <property type="project" value="InterPro"/>
</dbReference>
<dbReference type="SMART" id="SM00220">
    <property type="entry name" value="S_TKc"/>
    <property type="match status" value="1"/>
</dbReference>
<dbReference type="PROSITE" id="PS00108">
    <property type="entry name" value="PROTEIN_KINASE_ST"/>
    <property type="match status" value="1"/>
</dbReference>
<evidence type="ECO:0000313" key="2">
    <source>
        <dbReference type="EMBL" id="PHT60014.1"/>
    </source>
</evidence>
<protein>
    <recommendedName>
        <fullName evidence="1">Protein kinase domain-containing protein</fullName>
    </recommendedName>
</protein>
<dbReference type="InterPro" id="IPR000719">
    <property type="entry name" value="Prot_kinase_dom"/>
</dbReference>
<dbReference type="OrthoDB" id="1733556at2759"/>
<sequence>MRASSLNIQTENGHIGMPSNICCAVVEYLLGGALKSYLIKNRRNKLEFKVVVQMVLDLDRWLCYLHIQKIVHRDVKMENMLLDKTHTVKLVDFWVAGVEDSNPNDMKGETRTFGYIPLEFLRSDFSRGSPELEARNTKMLPSFLANVMKRCWDVNPDTWDEIVRLYP</sequence>
<dbReference type="PANTHER" id="PTHR44329:SF280">
    <property type="entry name" value="PROTEIN KINASE"/>
    <property type="match status" value="1"/>
</dbReference>
<keyword evidence="3" id="KW-1185">Reference proteome</keyword>
<dbReference type="InterPro" id="IPR011009">
    <property type="entry name" value="Kinase-like_dom_sf"/>
</dbReference>
<dbReference type="Pfam" id="PF00069">
    <property type="entry name" value="Pkinase"/>
    <property type="match status" value="1"/>
</dbReference>
<dbReference type="Gene3D" id="1.10.510.10">
    <property type="entry name" value="Transferase(Phosphotransferase) domain 1"/>
    <property type="match status" value="1"/>
</dbReference>
<reference evidence="3" key="2">
    <citation type="journal article" date="2017" name="J. Anim. Genet.">
        <title>Multiple reference genome sequences of hot pepper reveal the massive evolution of plant disease resistance genes by retroduplication.</title>
        <authorList>
            <person name="Kim S."/>
            <person name="Park J."/>
            <person name="Yeom S.-I."/>
            <person name="Kim Y.-M."/>
            <person name="Seo E."/>
            <person name="Kim K.-T."/>
            <person name="Kim M.-S."/>
            <person name="Lee J.M."/>
            <person name="Cheong K."/>
            <person name="Shin H.-S."/>
            <person name="Kim S.-B."/>
            <person name="Han K."/>
            <person name="Lee J."/>
            <person name="Park M."/>
            <person name="Lee H.-A."/>
            <person name="Lee H.-Y."/>
            <person name="Lee Y."/>
            <person name="Oh S."/>
            <person name="Lee J.H."/>
            <person name="Choi E."/>
            <person name="Choi E."/>
            <person name="Lee S.E."/>
            <person name="Jeon J."/>
            <person name="Kim H."/>
            <person name="Choi G."/>
            <person name="Song H."/>
            <person name="Lee J."/>
            <person name="Lee S.-C."/>
            <person name="Kwon J.-K."/>
            <person name="Lee H.-Y."/>
            <person name="Koo N."/>
            <person name="Hong Y."/>
            <person name="Kim R.W."/>
            <person name="Kang W.-H."/>
            <person name="Huh J.H."/>
            <person name="Kang B.-C."/>
            <person name="Yang T.-J."/>
            <person name="Lee Y.-H."/>
            <person name="Bennetzen J.L."/>
            <person name="Choi D."/>
        </authorList>
    </citation>
    <scope>NUCLEOTIDE SEQUENCE [LARGE SCALE GENOMIC DNA]</scope>
    <source>
        <strain evidence="3">cv. PBC81</strain>
    </source>
</reference>
<proteinExistence type="predicted"/>
<name>A0A2G2XR92_CAPBA</name>
<dbReference type="InterPro" id="IPR008271">
    <property type="entry name" value="Ser/Thr_kinase_AS"/>
</dbReference>
<dbReference type="Proteomes" id="UP000224567">
    <property type="component" value="Unassembled WGS sequence"/>
</dbReference>
<dbReference type="STRING" id="33114.A0A2G2XR92"/>
<evidence type="ECO:0000313" key="3">
    <source>
        <dbReference type="Proteomes" id="UP000224567"/>
    </source>
</evidence>
<dbReference type="EMBL" id="MLFT02000001">
    <property type="protein sequence ID" value="PHT60014.1"/>
    <property type="molecule type" value="Genomic_DNA"/>
</dbReference>
<gene>
    <name evidence="2" type="ORF">CQW23_02377</name>
</gene>
<comment type="caution">
    <text evidence="2">The sequence shown here is derived from an EMBL/GenBank/DDBJ whole genome shotgun (WGS) entry which is preliminary data.</text>
</comment>
<dbReference type="PANTHER" id="PTHR44329">
    <property type="entry name" value="SERINE/THREONINE-PROTEIN KINASE TNNI3K-RELATED"/>
    <property type="match status" value="1"/>
</dbReference>
<organism evidence="2 3">
    <name type="scientific">Capsicum baccatum</name>
    <name type="common">Peruvian pepper</name>
    <dbReference type="NCBI Taxonomy" id="33114"/>
    <lineage>
        <taxon>Eukaryota</taxon>
        <taxon>Viridiplantae</taxon>
        <taxon>Streptophyta</taxon>
        <taxon>Embryophyta</taxon>
        <taxon>Tracheophyta</taxon>
        <taxon>Spermatophyta</taxon>
        <taxon>Magnoliopsida</taxon>
        <taxon>eudicotyledons</taxon>
        <taxon>Gunneridae</taxon>
        <taxon>Pentapetalae</taxon>
        <taxon>asterids</taxon>
        <taxon>lamiids</taxon>
        <taxon>Solanales</taxon>
        <taxon>Solanaceae</taxon>
        <taxon>Solanoideae</taxon>
        <taxon>Capsiceae</taxon>
        <taxon>Capsicum</taxon>
    </lineage>
</organism>
<dbReference type="PROSITE" id="PS50011">
    <property type="entry name" value="PROTEIN_KINASE_DOM"/>
    <property type="match status" value="1"/>
</dbReference>
<dbReference type="GO" id="GO:0004674">
    <property type="term" value="F:protein serine/threonine kinase activity"/>
    <property type="evidence" value="ECO:0007669"/>
    <property type="project" value="TreeGrafter"/>
</dbReference>
<feature type="domain" description="Protein kinase" evidence="1">
    <location>
        <begin position="1"/>
        <end position="167"/>
    </location>
</feature>
<dbReference type="SUPFAM" id="SSF56112">
    <property type="entry name" value="Protein kinase-like (PK-like)"/>
    <property type="match status" value="1"/>
</dbReference>
<evidence type="ECO:0000259" key="1">
    <source>
        <dbReference type="PROSITE" id="PS50011"/>
    </source>
</evidence>
<dbReference type="GO" id="GO:0005886">
    <property type="term" value="C:plasma membrane"/>
    <property type="evidence" value="ECO:0007669"/>
    <property type="project" value="TreeGrafter"/>
</dbReference>
<accession>A0A2G2XR92</accession>
<reference evidence="2 3" key="1">
    <citation type="journal article" date="2017" name="Genome Biol.">
        <title>New reference genome sequences of hot pepper reveal the massive evolution of plant disease-resistance genes by retroduplication.</title>
        <authorList>
            <person name="Kim S."/>
            <person name="Park J."/>
            <person name="Yeom S.I."/>
            <person name="Kim Y.M."/>
            <person name="Seo E."/>
            <person name="Kim K.T."/>
            <person name="Kim M.S."/>
            <person name="Lee J.M."/>
            <person name="Cheong K."/>
            <person name="Shin H.S."/>
            <person name="Kim S.B."/>
            <person name="Han K."/>
            <person name="Lee J."/>
            <person name="Park M."/>
            <person name="Lee H.A."/>
            <person name="Lee H.Y."/>
            <person name="Lee Y."/>
            <person name="Oh S."/>
            <person name="Lee J.H."/>
            <person name="Choi E."/>
            <person name="Choi E."/>
            <person name="Lee S.E."/>
            <person name="Jeon J."/>
            <person name="Kim H."/>
            <person name="Choi G."/>
            <person name="Song H."/>
            <person name="Lee J."/>
            <person name="Lee S.C."/>
            <person name="Kwon J.K."/>
            <person name="Lee H.Y."/>
            <person name="Koo N."/>
            <person name="Hong Y."/>
            <person name="Kim R.W."/>
            <person name="Kang W.H."/>
            <person name="Huh J.H."/>
            <person name="Kang B.C."/>
            <person name="Yang T.J."/>
            <person name="Lee Y.H."/>
            <person name="Bennetzen J.L."/>
            <person name="Choi D."/>
        </authorList>
    </citation>
    <scope>NUCLEOTIDE SEQUENCE [LARGE SCALE GENOMIC DNA]</scope>
    <source>
        <strain evidence="3">cv. PBC81</strain>
    </source>
</reference>
<dbReference type="AlphaFoldDB" id="A0A2G2XR92"/>